<proteinExistence type="predicted"/>
<evidence type="ECO:0000313" key="1">
    <source>
        <dbReference type="EMBL" id="OGM99184.1"/>
    </source>
</evidence>
<organism evidence="1 2">
    <name type="scientific">Candidatus Yanofskybacteria bacterium RIFCSPHIGHO2_01_FULL_41_26</name>
    <dbReference type="NCBI Taxonomy" id="1802661"/>
    <lineage>
        <taxon>Bacteria</taxon>
        <taxon>Candidatus Yanofskyibacteriota</taxon>
    </lineage>
</organism>
<evidence type="ECO:0000313" key="2">
    <source>
        <dbReference type="Proteomes" id="UP000176893"/>
    </source>
</evidence>
<comment type="caution">
    <text evidence="1">The sequence shown here is derived from an EMBL/GenBank/DDBJ whole genome shotgun (WGS) entry which is preliminary data.</text>
</comment>
<dbReference type="AlphaFoldDB" id="A0A1F8EE85"/>
<gene>
    <name evidence="1" type="ORF">A2649_02140</name>
</gene>
<dbReference type="EMBL" id="MGJB01000002">
    <property type="protein sequence ID" value="OGM99184.1"/>
    <property type="molecule type" value="Genomic_DNA"/>
</dbReference>
<accession>A0A1F8EE85</accession>
<name>A0A1F8EE85_9BACT</name>
<reference evidence="1 2" key="1">
    <citation type="journal article" date="2016" name="Nat. Commun.">
        <title>Thousands of microbial genomes shed light on interconnected biogeochemical processes in an aquifer system.</title>
        <authorList>
            <person name="Anantharaman K."/>
            <person name="Brown C.T."/>
            <person name="Hug L.A."/>
            <person name="Sharon I."/>
            <person name="Castelle C.J."/>
            <person name="Probst A.J."/>
            <person name="Thomas B.C."/>
            <person name="Singh A."/>
            <person name="Wilkins M.J."/>
            <person name="Karaoz U."/>
            <person name="Brodie E.L."/>
            <person name="Williams K.H."/>
            <person name="Hubbard S.S."/>
            <person name="Banfield J.F."/>
        </authorList>
    </citation>
    <scope>NUCLEOTIDE SEQUENCE [LARGE SCALE GENOMIC DNA]</scope>
</reference>
<protein>
    <submittedName>
        <fullName evidence="1">Uncharacterized protein</fullName>
    </submittedName>
</protein>
<dbReference type="Proteomes" id="UP000176893">
    <property type="component" value="Unassembled WGS sequence"/>
</dbReference>
<sequence>MLNKFQQPFLRLLADFPAKIYCISKLSVNFSIVLPGETKRPQMGMGFRSKPINRLKRPVFWPCNFI</sequence>